<dbReference type="GeneID" id="303190675"/>
<reference evidence="1 2" key="1">
    <citation type="journal article" date="2017" name="Elife">
        <title>Extensive horizontal gene transfer in cheese-associated bacteria.</title>
        <authorList>
            <person name="Bonham K.S."/>
            <person name="Wolfe B.E."/>
            <person name="Dutton R.J."/>
        </authorList>
    </citation>
    <scope>NUCLEOTIDE SEQUENCE [LARGE SCALE GENOMIC DNA]</scope>
    <source>
        <strain evidence="1 2">JB196</strain>
    </source>
</reference>
<dbReference type="Proteomes" id="UP000252479">
    <property type="component" value="Unassembled WGS sequence"/>
</dbReference>
<gene>
    <name evidence="1" type="ORF">CIK83_17270</name>
</gene>
<comment type="caution">
    <text evidence="1">The sequence shown here is derived from an EMBL/GenBank/DDBJ whole genome shotgun (WGS) entry which is preliminary data.</text>
</comment>
<sequence length="217" mass="23703">MKQASFLIVGVVFMAGCTSSPEPEPAKDVTVVETKQARVTRGLTLSWDNIGRGGAAIRQPGYIHVLGDGNLHTLEAKANLPVADMESPYTVNNAIAAVTEIDKNTKANSALAIADKKHQNIKQGYSFYELSRWERFCNAGIGMDEADWHFVTENGGAKGIPDILTDSCSLPDHNYQSYLDAWVSFCTDKNVTSTQRNIVRSSVRPKSVVNPCKAIKQ</sequence>
<dbReference type="PROSITE" id="PS51257">
    <property type="entry name" value="PROKAR_LIPOPROTEIN"/>
    <property type="match status" value="1"/>
</dbReference>
<evidence type="ECO:0008006" key="3">
    <source>
        <dbReference type="Google" id="ProtNLM"/>
    </source>
</evidence>
<organism evidence="1 2">
    <name type="scientific">Vibrio casei</name>
    <dbReference type="NCBI Taxonomy" id="673372"/>
    <lineage>
        <taxon>Bacteria</taxon>
        <taxon>Pseudomonadati</taxon>
        <taxon>Pseudomonadota</taxon>
        <taxon>Gammaproteobacteria</taxon>
        <taxon>Vibrionales</taxon>
        <taxon>Vibrionaceae</taxon>
        <taxon>Vibrio</taxon>
    </lineage>
</organism>
<proteinExistence type="predicted"/>
<evidence type="ECO:0000313" key="2">
    <source>
        <dbReference type="Proteomes" id="UP000252479"/>
    </source>
</evidence>
<accession>A0A368LFU7</accession>
<evidence type="ECO:0000313" key="1">
    <source>
        <dbReference type="EMBL" id="RCS68664.1"/>
    </source>
</evidence>
<protein>
    <recommendedName>
        <fullName evidence="3">Lipoprotein</fullName>
    </recommendedName>
</protein>
<dbReference type="AlphaFoldDB" id="A0A368LFU7"/>
<dbReference type="EMBL" id="QPGL01000004">
    <property type="protein sequence ID" value="RCS68664.1"/>
    <property type="molecule type" value="Genomic_DNA"/>
</dbReference>
<dbReference type="RefSeq" id="WP_086957867.1">
    <property type="nucleotide sequence ID" value="NZ_FUKS01000002.1"/>
</dbReference>
<name>A0A368LFU7_9VIBR</name>
<keyword evidence="2" id="KW-1185">Reference proteome</keyword>